<dbReference type="AlphaFoldDB" id="A0A9P4NSL3"/>
<reference evidence="1" key="1">
    <citation type="journal article" date="2020" name="Stud. Mycol.">
        <title>101 Dothideomycetes genomes: a test case for predicting lifestyles and emergence of pathogens.</title>
        <authorList>
            <person name="Haridas S."/>
            <person name="Albert R."/>
            <person name="Binder M."/>
            <person name="Bloem J."/>
            <person name="Labutti K."/>
            <person name="Salamov A."/>
            <person name="Andreopoulos B."/>
            <person name="Baker S."/>
            <person name="Barry K."/>
            <person name="Bills G."/>
            <person name="Bluhm B."/>
            <person name="Cannon C."/>
            <person name="Castanera R."/>
            <person name="Culley D."/>
            <person name="Daum C."/>
            <person name="Ezra D."/>
            <person name="Gonzalez J."/>
            <person name="Henrissat B."/>
            <person name="Kuo A."/>
            <person name="Liang C."/>
            <person name="Lipzen A."/>
            <person name="Lutzoni F."/>
            <person name="Magnuson J."/>
            <person name="Mondo S."/>
            <person name="Nolan M."/>
            <person name="Ohm R."/>
            <person name="Pangilinan J."/>
            <person name="Park H.-J."/>
            <person name="Ramirez L."/>
            <person name="Alfaro M."/>
            <person name="Sun H."/>
            <person name="Tritt A."/>
            <person name="Yoshinaga Y."/>
            <person name="Zwiers L.-H."/>
            <person name="Turgeon B."/>
            <person name="Goodwin S."/>
            <person name="Spatafora J."/>
            <person name="Crous P."/>
            <person name="Grigoriev I."/>
        </authorList>
    </citation>
    <scope>NUCLEOTIDE SEQUENCE</scope>
    <source>
        <strain evidence="1">CBS 130266</strain>
    </source>
</reference>
<dbReference type="EMBL" id="MU007038">
    <property type="protein sequence ID" value="KAF2430544.1"/>
    <property type="molecule type" value="Genomic_DNA"/>
</dbReference>
<organism evidence="1 2">
    <name type="scientific">Tothia fuscella</name>
    <dbReference type="NCBI Taxonomy" id="1048955"/>
    <lineage>
        <taxon>Eukaryota</taxon>
        <taxon>Fungi</taxon>
        <taxon>Dikarya</taxon>
        <taxon>Ascomycota</taxon>
        <taxon>Pezizomycotina</taxon>
        <taxon>Dothideomycetes</taxon>
        <taxon>Pleosporomycetidae</taxon>
        <taxon>Venturiales</taxon>
        <taxon>Cylindrosympodiaceae</taxon>
        <taxon>Tothia</taxon>
    </lineage>
</organism>
<comment type="caution">
    <text evidence="1">The sequence shown here is derived from an EMBL/GenBank/DDBJ whole genome shotgun (WGS) entry which is preliminary data.</text>
</comment>
<dbReference type="OrthoDB" id="2329734at2759"/>
<proteinExistence type="predicted"/>
<gene>
    <name evidence="1" type="ORF">EJ08DRAFT_697288</name>
</gene>
<dbReference type="Proteomes" id="UP000800235">
    <property type="component" value="Unassembled WGS sequence"/>
</dbReference>
<evidence type="ECO:0000313" key="2">
    <source>
        <dbReference type="Proteomes" id="UP000800235"/>
    </source>
</evidence>
<protein>
    <submittedName>
        <fullName evidence="1">Uncharacterized protein</fullName>
    </submittedName>
</protein>
<accession>A0A9P4NSL3</accession>
<name>A0A9P4NSL3_9PEZI</name>
<evidence type="ECO:0000313" key="1">
    <source>
        <dbReference type="EMBL" id="KAF2430544.1"/>
    </source>
</evidence>
<dbReference type="Gene3D" id="6.10.140.1230">
    <property type="match status" value="1"/>
</dbReference>
<sequence length="328" mass="36901">MLHSSLALSRGDFGDFERQTIKACAFRNVLHHFILHYSFDRISLVAAGNDSRFCQLSDLPQIGLQVAYVESLIGLSRMGEVRCQNRFTAAVECTSIDIVVANRTHNPKLHDSTAIRQYNLHPEETTSVPDIFENQVVGVIPMTGWCEFLSRPAWIPGDRIDETTGNQGEEIYFASDKRVARDPQRQAQARQDVRVFARELIHLRRTSARLLTSKAQLGSVPMQINEAYAVKKIEGSIRTSVATLQRAHGCGNFEEMVGDILPEEQVEVDYTETEVDQVLKEILKDSTATAGTLPSIPDTMTSPTEEQEEEFTQAKLMQMRTRLETLKS</sequence>
<keyword evidence="2" id="KW-1185">Reference proteome</keyword>